<proteinExistence type="inferred from homology"/>
<name>A0A9D0YR15_9FIRM</name>
<dbReference type="PANTHER" id="PTHR34703">
    <property type="entry name" value="ANTIPORTER SUBUNIT MNHG2-RELATED"/>
    <property type="match status" value="1"/>
</dbReference>
<gene>
    <name evidence="4" type="ORF">IAD31_03400</name>
</gene>
<dbReference type="NCBIfam" id="TIGR01300">
    <property type="entry name" value="CPA3_mnhG_phaG"/>
    <property type="match status" value="1"/>
</dbReference>
<reference evidence="4" key="1">
    <citation type="submission" date="2020-10" db="EMBL/GenBank/DDBJ databases">
        <authorList>
            <person name="Gilroy R."/>
        </authorList>
    </citation>
    <scope>NUCLEOTIDE SEQUENCE</scope>
    <source>
        <strain evidence="4">ChiGjej2B2-12916</strain>
    </source>
</reference>
<feature type="transmembrane region" description="Helical" evidence="3">
    <location>
        <begin position="6"/>
        <end position="27"/>
    </location>
</feature>
<reference evidence="4" key="2">
    <citation type="journal article" date="2021" name="PeerJ">
        <title>Extensive microbial diversity within the chicken gut microbiome revealed by metagenomics and culture.</title>
        <authorList>
            <person name="Gilroy R."/>
            <person name="Ravi A."/>
            <person name="Getino M."/>
            <person name="Pursley I."/>
            <person name="Horton D.L."/>
            <person name="Alikhan N.F."/>
            <person name="Baker D."/>
            <person name="Gharbi K."/>
            <person name="Hall N."/>
            <person name="Watson M."/>
            <person name="Adriaenssens E.M."/>
            <person name="Foster-Nyarko E."/>
            <person name="Jarju S."/>
            <person name="Secka A."/>
            <person name="Antonio M."/>
            <person name="Oren A."/>
            <person name="Chaudhuri R.R."/>
            <person name="La Ragione R."/>
            <person name="Hildebrand F."/>
            <person name="Pallen M.J."/>
        </authorList>
    </citation>
    <scope>NUCLEOTIDE SEQUENCE</scope>
    <source>
        <strain evidence="4">ChiGjej2B2-12916</strain>
    </source>
</reference>
<dbReference type="Pfam" id="PF03334">
    <property type="entry name" value="PhaG_MnhG_YufB"/>
    <property type="match status" value="1"/>
</dbReference>
<evidence type="ECO:0000313" key="5">
    <source>
        <dbReference type="Proteomes" id="UP000886879"/>
    </source>
</evidence>
<organism evidence="4 5">
    <name type="scientific">Candidatus Enterenecus faecium</name>
    <dbReference type="NCBI Taxonomy" id="2840780"/>
    <lineage>
        <taxon>Bacteria</taxon>
        <taxon>Bacillati</taxon>
        <taxon>Bacillota</taxon>
        <taxon>Clostridia</taxon>
        <taxon>Eubacteriales</taxon>
        <taxon>Candidatus Enterenecus</taxon>
    </lineage>
</organism>
<evidence type="ECO:0000313" key="4">
    <source>
        <dbReference type="EMBL" id="HIQ60626.1"/>
    </source>
</evidence>
<feature type="transmembrane region" description="Helical" evidence="3">
    <location>
        <begin position="66"/>
        <end position="85"/>
    </location>
</feature>
<evidence type="ECO:0000256" key="2">
    <source>
        <dbReference type="ARBA" id="ARBA00008404"/>
    </source>
</evidence>
<dbReference type="PANTHER" id="PTHR34703:SF1">
    <property type="entry name" value="ANTIPORTER SUBUNIT MNHG2-RELATED"/>
    <property type="match status" value="1"/>
</dbReference>
<dbReference type="AlphaFoldDB" id="A0A9D0YR15"/>
<dbReference type="EMBL" id="DVFO01000031">
    <property type="protein sequence ID" value="HIQ60626.1"/>
    <property type="molecule type" value="Genomic_DNA"/>
</dbReference>
<protein>
    <submittedName>
        <fullName evidence="4">Monovalent cation/H(+) antiporter subunit G</fullName>
    </submittedName>
</protein>
<keyword evidence="3" id="KW-0472">Membrane</keyword>
<feature type="transmembrane region" description="Helical" evidence="3">
    <location>
        <begin position="39"/>
        <end position="60"/>
    </location>
</feature>
<dbReference type="Proteomes" id="UP000886879">
    <property type="component" value="Unassembled WGS sequence"/>
</dbReference>
<dbReference type="GO" id="GO:0015385">
    <property type="term" value="F:sodium:proton antiporter activity"/>
    <property type="evidence" value="ECO:0007669"/>
    <property type="project" value="TreeGrafter"/>
</dbReference>
<sequence length="114" mass="12266">METVDIVVAVLMAIGLFFAFIGTLGILRMPDVFGRLQASTCISTMGTIFVILASIVYVVANGMSGSVVVKLVFILLFVLGTNPVSNHALCKGAYRSVKPNPEPIIDDYKEDDPQ</sequence>
<keyword evidence="3" id="KW-0812">Transmembrane</keyword>
<comment type="caution">
    <text evidence="4">The sequence shown here is derived from an EMBL/GenBank/DDBJ whole genome shotgun (WGS) entry which is preliminary data.</text>
</comment>
<dbReference type="InterPro" id="IPR005133">
    <property type="entry name" value="PhaG_MnhG_YufB"/>
</dbReference>
<comment type="similarity">
    <text evidence="2">Belongs to the CPA3 antiporters (TC 2.A.63) subunit G family.</text>
</comment>
<comment type="subcellular location">
    <subcellularLocation>
        <location evidence="1">Membrane</location>
        <topology evidence="1">Multi-pass membrane protein</topology>
    </subcellularLocation>
</comment>
<evidence type="ECO:0000256" key="1">
    <source>
        <dbReference type="ARBA" id="ARBA00004141"/>
    </source>
</evidence>
<accession>A0A9D0YR15</accession>
<evidence type="ECO:0000256" key="3">
    <source>
        <dbReference type="SAM" id="Phobius"/>
    </source>
</evidence>
<keyword evidence="3" id="KW-1133">Transmembrane helix</keyword>